<dbReference type="SUPFAM" id="SSF53474">
    <property type="entry name" value="alpha/beta-Hydrolases"/>
    <property type="match status" value="1"/>
</dbReference>
<dbReference type="EC" id="3.1.1.-" evidence="2"/>
<dbReference type="PANTHER" id="PTHR43798">
    <property type="entry name" value="MONOACYLGLYCEROL LIPASE"/>
    <property type="match status" value="1"/>
</dbReference>
<sequence length="307" mass="33142">MNIQTRVPGHPTRVQNGYDRMVRDAGGRSRFVPTRTGRAHVVEHGDGLPVVHLHGNNTSSLSHLMLLEHTTAVHSFLVDRPGFGLSDPSDFRRTGLRRHAVGFVDDVLDGLGLESAVLVGASGGGIWSIWYALDRPERVRGAVTLGSVPLLPGARIPVDVRVMATPVLGQLLGRIVKPGRRMLLHLLSSVGEGETIRRYPELLDSLVDAAHDPVARAANVAELQAILSPFGTRRAARICPDVLRQLHVPTLMIWGDHDPVVPVEDARAVAALVPHAHLEVLVAGHVPQLGHPARVAALIEEFAHSIP</sequence>
<proteinExistence type="predicted"/>
<feature type="domain" description="AB hydrolase-1" evidence="1">
    <location>
        <begin position="50"/>
        <end position="297"/>
    </location>
</feature>
<name>A0A379LX01_9NOCA</name>
<accession>A0A379LX01</accession>
<organism evidence="2 3">
    <name type="scientific">Rhodococcus gordoniae</name>
    <dbReference type="NCBI Taxonomy" id="223392"/>
    <lineage>
        <taxon>Bacteria</taxon>
        <taxon>Bacillati</taxon>
        <taxon>Actinomycetota</taxon>
        <taxon>Actinomycetes</taxon>
        <taxon>Mycobacteriales</taxon>
        <taxon>Nocardiaceae</taxon>
        <taxon>Rhodococcus</taxon>
    </lineage>
</organism>
<keyword evidence="2" id="KW-0378">Hydrolase</keyword>
<dbReference type="OrthoDB" id="27092at2"/>
<evidence type="ECO:0000259" key="1">
    <source>
        <dbReference type="Pfam" id="PF12697"/>
    </source>
</evidence>
<dbReference type="PANTHER" id="PTHR43798:SF33">
    <property type="entry name" value="HYDROLASE, PUTATIVE (AFU_ORTHOLOGUE AFUA_2G14860)-RELATED"/>
    <property type="match status" value="1"/>
</dbReference>
<dbReference type="InterPro" id="IPR000073">
    <property type="entry name" value="AB_hydrolase_1"/>
</dbReference>
<dbReference type="EMBL" id="UGVI01000001">
    <property type="protein sequence ID" value="SUE14046.1"/>
    <property type="molecule type" value="Genomic_DNA"/>
</dbReference>
<dbReference type="PRINTS" id="PR00412">
    <property type="entry name" value="EPOXHYDRLASE"/>
</dbReference>
<dbReference type="InterPro" id="IPR050266">
    <property type="entry name" value="AB_hydrolase_sf"/>
</dbReference>
<dbReference type="AlphaFoldDB" id="A0A379LX01"/>
<gene>
    <name evidence="2" type="primary">xylF_1</name>
    <name evidence="2" type="ORF">NCTC13296_00879</name>
</gene>
<dbReference type="Pfam" id="PF12697">
    <property type="entry name" value="Abhydrolase_6"/>
    <property type="match status" value="1"/>
</dbReference>
<dbReference type="RefSeq" id="WP_084422047.1">
    <property type="nucleotide sequence ID" value="NZ_JBFSFC010000008.1"/>
</dbReference>
<protein>
    <submittedName>
        <fullName evidence="2">Putative hydrolase</fullName>
        <ecNumber evidence="2">3.1.1.-</ecNumber>
    </submittedName>
</protein>
<dbReference type="Proteomes" id="UP000254569">
    <property type="component" value="Unassembled WGS sequence"/>
</dbReference>
<dbReference type="InterPro" id="IPR000639">
    <property type="entry name" value="Epox_hydrolase-like"/>
</dbReference>
<evidence type="ECO:0000313" key="2">
    <source>
        <dbReference type="EMBL" id="SUE14046.1"/>
    </source>
</evidence>
<dbReference type="GO" id="GO:0016020">
    <property type="term" value="C:membrane"/>
    <property type="evidence" value="ECO:0007669"/>
    <property type="project" value="TreeGrafter"/>
</dbReference>
<dbReference type="Gene3D" id="3.40.50.1820">
    <property type="entry name" value="alpha/beta hydrolase"/>
    <property type="match status" value="1"/>
</dbReference>
<reference evidence="2 3" key="1">
    <citation type="submission" date="2018-06" db="EMBL/GenBank/DDBJ databases">
        <authorList>
            <consortium name="Pathogen Informatics"/>
            <person name="Doyle S."/>
        </authorList>
    </citation>
    <scope>NUCLEOTIDE SEQUENCE [LARGE SCALE GENOMIC DNA]</scope>
    <source>
        <strain evidence="2 3">NCTC13296</strain>
    </source>
</reference>
<dbReference type="InterPro" id="IPR029058">
    <property type="entry name" value="AB_hydrolase_fold"/>
</dbReference>
<evidence type="ECO:0000313" key="3">
    <source>
        <dbReference type="Proteomes" id="UP000254569"/>
    </source>
</evidence>
<keyword evidence="3" id="KW-1185">Reference proteome</keyword>
<dbReference type="GO" id="GO:0016787">
    <property type="term" value="F:hydrolase activity"/>
    <property type="evidence" value="ECO:0007669"/>
    <property type="project" value="UniProtKB-KW"/>
</dbReference>